<dbReference type="Gene3D" id="2.60.120.260">
    <property type="entry name" value="Galactose-binding domain-like"/>
    <property type="match status" value="1"/>
</dbReference>
<comment type="caution">
    <text evidence="4">The sequence shown here is derived from an EMBL/GenBank/DDBJ whole genome shotgun (WGS) entry which is preliminary data.</text>
</comment>
<dbReference type="GO" id="GO:0000272">
    <property type="term" value="P:polysaccharide catabolic process"/>
    <property type="evidence" value="ECO:0007669"/>
    <property type="project" value="UniProtKB-KW"/>
</dbReference>
<protein>
    <recommendedName>
        <fullName evidence="3">Xaa-Pro dipeptidyl-peptidase C-terminal domain-containing protein</fullName>
    </recommendedName>
</protein>
<evidence type="ECO:0000313" key="4">
    <source>
        <dbReference type="EMBL" id="KAF4244451.1"/>
    </source>
</evidence>
<reference evidence="4" key="1">
    <citation type="journal article" date="2020" name="bioRxiv">
        <title>Genomic and phenotypic heterogeneity of clinical isolates of the human pathogens Aspergillus fumigatus, Aspergillus lentulus and Aspergillus fumigatiaffinis.</title>
        <authorList>
            <person name="dos Santos R.A.C."/>
            <person name="Steenwyk J.L."/>
            <person name="Rivero-Menendez O."/>
            <person name="Mead M.E."/>
            <person name="Silva L.P."/>
            <person name="Bastos R.W."/>
            <person name="Alastruey-Izquierdo A."/>
            <person name="Goldman G.H."/>
            <person name="Rokas A."/>
        </authorList>
    </citation>
    <scope>NUCLEOTIDE SEQUENCE</scope>
    <source>
        <strain evidence="4">CNM-CM6805</strain>
    </source>
</reference>
<organism evidence="4 5">
    <name type="scientific">Aspergillus fumigatiaffinis</name>
    <dbReference type="NCBI Taxonomy" id="340414"/>
    <lineage>
        <taxon>Eukaryota</taxon>
        <taxon>Fungi</taxon>
        <taxon>Dikarya</taxon>
        <taxon>Ascomycota</taxon>
        <taxon>Pezizomycotina</taxon>
        <taxon>Eurotiomycetes</taxon>
        <taxon>Eurotiomycetidae</taxon>
        <taxon>Eurotiales</taxon>
        <taxon>Aspergillaceae</taxon>
        <taxon>Aspergillus</taxon>
        <taxon>Aspergillus subgen. Fumigati</taxon>
    </lineage>
</organism>
<reference evidence="4" key="2">
    <citation type="submission" date="2020-04" db="EMBL/GenBank/DDBJ databases">
        <authorList>
            <person name="Santos R.A.C."/>
            <person name="Steenwyk J.L."/>
            <person name="Rivero-Menendez O."/>
            <person name="Mead M.E."/>
            <person name="Silva L.P."/>
            <person name="Bastos R.W."/>
            <person name="Alastruey-Izquierdo A."/>
            <person name="Goldman G.H."/>
            <person name="Rokas A."/>
        </authorList>
    </citation>
    <scope>NUCLEOTIDE SEQUENCE</scope>
    <source>
        <strain evidence="4">CNM-CM6805</strain>
    </source>
</reference>
<dbReference type="InterPro" id="IPR013736">
    <property type="entry name" value="Xaa-Pro_dipept_C"/>
</dbReference>
<dbReference type="AlphaFoldDB" id="A0A8H4GNN9"/>
<evidence type="ECO:0000259" key="3">
    <source>
        <dbReference type="Pfam" id="PF08530"/>
    </source>
</evidence>
<dbReference type="InterPro" id="IPR008979">
    <property type="entry name" value="Galactose-bd-like_sf"/>
</dbReference>
<keyword evidence="2" id="KW-0624">Polysaccharide degradation</keyword>
<proteinExistence type="predicted"/>
<evidence type="ECO:0000256" key="1">
    <source>
        <dbReference type="ARBA" id="ARBA00023277"/>
    </source>
</evidence>
<dbReference type="Pfam" id="PF08530">
    <property type="entry name" value="PepX_C"/>
    <property type="match status" value="1"/>
</dbReference>
<dbReference type="OrthoDB" id="2578740at2759"/>
<sequence length="102" mass="11832">MRDLIDQRKNTVPSIDDILLEDFPVLNTNYRQFFLGDNKQLSTRPLSQSLLISYDLEDRHGIAEFDYTFDKPARLIGLPKAVLYMSCEDRDDFTVFVICHSG</sequence>
<dbReference type="EMBL" id="JAAAPX010000006">
    <property type="protein sequence ID" value="KAF4244451.1"/>
    <property type="molecule type" value="Genomic_DNA"/>
</dbReference>
<dbReference type="GO" id="GO:0008239">
    <property type="term" value="F:dipeptidyl-peptidase activity"/>
    <property type="evidence" value="ECO:0007669"/>
    <property type="project" value="InterPro"/>
</dbReference>
<gene>
    <name evidence="4" type="ORF">CNMCM6805_008703</name>
</gene>
<name>A0A8H4GNN9_9EURO</name>
<keyword evidence="1" id="KW-0119">Carbohydrate metabolism</keyword>
<accession>A0A8H4GNN9</accession>
<evidence type="ECO:0000256" key="2">
    <source>
        <dbReference type="ARBA" id="ARBA00023326"/>
    </source>
</evidence>
<dbReference type="Proteomes" id="UP000653565">
    <property type="component" value="Unassembled WGS sequence"/>
</dbReference>
<feature type="domain" description="Xaa-Pro dipeptidyl-peptidase C-terminal" evidence="3">
    <location>
        <begin position="18"/>
        <end position="97"/>
    </location>
</feature>
<dbReference type="SUPFAM" id="SSF49785">
    <property type="entry name" value="Galactose-binding domain-like"/>
    <property type="match status" value="1"/>
</dbReference>
<keyword evidence="5" id="KW-1185">Reference proteome</keyword>
<evidence type="ECO:0000313" key="5">
    <source>
        <dbReference type="Proteomes" id="UP000653565"/>
    </source>
</evidence>